<protein>
    <submittedName>
        <fullName evidence="1">Uncharacterized protein</fullName>
    </submittedName>
</protein>
<dbReference type="Proteomes" id="UP001201262">
    <property type="component" value="Unassembled WGS sequence"/>
</dbReference>
<organism evidence="1 2">
    <name type="scientific">Talaromyces proteolyticus</name>
    <dbReference type="NCBI Taxonomy" id="1131652"/>
    <lineage>
        <taxon>Eukaryota</taxon>
        <taxon>Fungi</taxon>
        <taxon>Dikarya</taxon>
        <taxon>Ascomycota</taxon>
        <taxon>Pezizomycotina</taxon>
        <taxon>Eurotiomycetes</taxon>
        <taxon>Eurotiomycetidae</taxon>
        <taxon>Eurotiales</taxon>
        <taxon>Trichocomaceae</taxon>
        <taxon>Talaromyces</taxon>
        <taxon>Talaromyces sect. Bacilispori</taxon>
    </lineage>
</organism>
<gene>
    <name evidence="1" type="ORF">BGW36DRAFT_367205</name>
</gene>
<dbReference type="EMBL" id="JAJTJA010000001">
    <property type="protein sequence ID" value="KAH8705258.1"/>
    <property type="molecule type" value="Genomic_DNA"/>
</dbReference>
<accession>A0AAD4L0D8</accession>
<sequence length="213" mass="23535">MTTDQQDQNPVADTGLLASSLKVGALSAFAGFTYGGASGILRATKHPIVHSLSHSIHWAAWGSSFWWIRSNILHLHFQDHATPRERVYSSTISGGLSGGIVTRLMGGKFIPGLVVFSLVGCLGQSAWNVVQRRQQENEGKVSKPILQRMAESKWIPLRSLSDDEFKHLLNEKVLSIEAEMALLDEKIEGLQRERDLEINHKGAQRAEDQASKP</sequence>
<proteinExistence type="predicted"/>
<comment type="caution">
    <text evidence="1">The sequence shown here is derived from an EMBL/GenBank/DDBJ whole genome shotgun (WGS) entry which is preliminary data.</text>
</comment>
<dbReference type="PANTHER" id="PTHR41390:SF1">
    <property type="entry name" value="NADH-UBIQUINONE OXIDOREDUCTASE 213 KDA SUBUNIT"/>
    <property type="match status" value="1"/>
</dbReference>
<keyword evidence="2" id="KW-1185">Reference proteome</keyword>
<dbReference type="PANTHER" id="PTHR41390">
    <property type="entry name" value="CHROMOSOME 7, WHOLE GENOME SHOTGUN SEQUENCE"/>
    <property type="match status" value="1"/>
</dbReference>
<dbReference type="RefSeq" id="XP_046077879.1">
    <property type="nucleotide sequence ID" value="XM_046214838.1"/>
</dbReference>
<evidence type="ECO:0000313" key="1">
    <source>
        <dbReference type="EMBL" id="KAH8705258.1"/>
    </source>
</evidence>
<dbReference type="AlphaFoldDB" id="A0AAD4L0D8"/>
<name>A0AAD4L0D8_9EURO</name>
<evidence type="ECO:0000313" key="2">
    <source>
        <dbReference type="Proteomes" id="UP001201262"/>
    </source>
</evidence>
<dbReference type="GeneID" id="70245125"/>
<reference evidence="1" key="1">
    <citation type="submission" date="2021-12" db="EMBL/GenBank/DDBJ databases">
        <title>Convergent genome expansion in fungi linked to evolution of root-endophyte symbiosis.</title>
        <authorList>
            <consortium name="DOE Joint Genome Institute"/>
            <person name="Ke Y.-H."/>
            <person name="Bonito G."/>
            <person name="Liao H.-L."/>
            <person name="Looney B."/>
            <person name="Rojas-Flechas A."/>
            <person name="Nash J."/>
            <person name="Hameed K."/>
            <person name="Schadt C."/>
            <person name="Martin F."/>
            <person name="Crous P.W."/>
            <person name="Miettinen O."/>
            <person name="Magnuson J.K."/>
            <person name="Labbe J."/>
            <person name="Jacobson D."/>
            <person name="Doktycz M.J."/>
            <person name="Veneault-Fourrey C."/>
            <person name="Kuo A."/>
            <person name="Mondo S."/>
            <person name="Calhoun S."/>
            <person name="Riley R."/>
            <person name="Ohm R."/>
            <person name="LaButti K."/>
            <person name="Andreopoulos B."/>
            <person name="Pangilinan J."/>
            <person name="Nolan M."/>
            <person name="Tritt A."/>
            <person name="Clum A."/>
            <person name="Lipzen A."/>
            <person name="Daum C."/>
            <person name="Barry K."/>
            <person name="Grigoriev I.V."/>
            <person name="Vilgalys R."/>
        </authorList>
    </citation>
    <scope>NUCLEOTIDE SEQUENCE</scope>
    <source>
        <strain evidence="1">PMI_201</strain>
    </source>
</reference>